<evidence type="ECO:0000313" key="4">
    <source>
        <dbReference type="Proteomes" id="UP000236621"/>
    </source>
</evidence>
<evidence type="ECO:0000256" key="2">
    <source>
        <dbReference type="SAM" id="Phobius"/>
    </source>
</evidence>
<dbReference type="EMBL" id="NRSZ01000280">
    <property type="protein sequence ID" value="PNY28297.1"/>
    <property type="molecule type" value="Genomic_DNA"/>
</dbReference>
<name>A0A2K3QL87_9HYPO</name>
<feature type="region of interest" description="Disordered" evidence="1">
    <location>
        <begin position="143"/>
        <end position="163"/>
    </location>
</feature>
<keyword evidence="4" id="KW-1185">Reference proteome</keyword>
<comment type="caution">
    <text evidence="3">The sequence shown here is derived from an EMBL/GenBank/DDBJ whole genome shotgun (WGS) entry which is preliminary data.</text>
</comment>
<protein>
    <submittedName>
        <fullName evidence="3">Uncharacterized protein</fullName>
    </submittedName>
</protein>
<keyword evidence="2" id="KW-0472">Membrane</keyword>
<proteinExistence type="predicted"/>
<evidence type="ECO:0000313" key="3">
    <source>
        <dbReference type="EMBL" id="PNY28297.1"/>
    </source>
</evidence>
<accession>A0A2K3QL87</accession>
<feature type="transmembrane region" description="Helical" evidence="2">
    <location>
        <begin position="48"/>
        <end position="69"/>
    </location>
</feature>
<dbReference type="Gene3D" id="3.40.630.30">
    <property type="match status" value="1"/>
</dbReference>
<dbReference type="Proteomes" id="UP000236621">
    <property type="component" value="Unassembled WGS sequence"/>
</dbReference>
<feature type="compositionally biased region" description="Low complexity" evidence="1">
    <location>
        <begin position="148"/>
        <end position="163"/>
    </location>
</feature>
<feature type="transmembrane region" description="Helical" evidence="2">
    <location>
        <begin position="75"/>
        <end position="96"/>
    </location>
</feature>
<keyword evidence="2" id="KW-1133">Transmembrane helix</keyword>
<evidence type="ECO:0000256" key="1">
    <source>
        <dbReference type="SAM" id="MobiDB-lite"/>
    </source>
</evidence>
<reference evidence="3 4" key="1">
    <citation type="submission" date="2017-08" db="EMBL/GenBank/DDBJ databases">
        <title>Harnessing the power of phylogenomics to disentangle the directionality and signatures of interkingdom host jumping in the parasitic fungal genus Tolypocladium.</title>
        <authorList>
            <person name="Quandt C.A."/>
            <person name="Patterson W."/>
            <person name="Spatafora J.W."/>
        </authorList>
    </citation>
    <scope>NUCLEOTIDE SEQUENCE [LARGE SCALE GENOMIC DNA]</scope>
    <source>
        <strain evidence="3 4">CBS 113982</strain>
    </source>
</reference>
<sequence>MSSSSAGDTGRDELPPLSYDVVTSDDDRRRALCLVTDSIAQQRQVASLAVIFHPVCVVALAVACSFAWRHNARDYGTVLTAVSGLTIAYLAAVRLFTSRYVTLAEEFRWRDFIAAPDGREDLVVAARFGQELIGTLVLRLQEPDGQQRRQQQPKTTGTKPRQQALAGGRGVVRAWTTRLRYRNKGIGADLLRFAVATTWSACGDGADVAFDPDHANSALPLNHMFNRPFRSRDARAAKALAHALRDCQSGEGGFK</sequence>
<gene>
    <name evidence="3" type="ORF">TCAP_01776</name>
</gene>
<dbReference type="AlphaFoldDB" id="A0A2K3QL87"/>
<dbReference type="OrthoDB" id="5343688at2759"/>
<organism evidence="3 4">
    <name type="scientific">Tolypocladium capitatum</name>
    <dbReference type="NCBI Taxonomy" id="45235"/>
    <lineage>
        <taxon>Eukaryota</taxon>
        <taxon>Fungi</taxon>
        <taxon>Dikarya</taxon>
        <taxon>Ascomycota</taxon>
        <taxon>Pezizomycotina</taxon>
        <taxon>Sordariomycetes</taxon>
        <taxon>Hypocreomycetidae</taxon>
        <taxon>Hypocreales</taxon>
        <taxon>Ophiocordycipitaceae</taxon>
        <taxon>Tolypocladium</taxon>
    </lineage>
</organism>
<keyword evidence="2" id="KW-0812">Transmembrane</keyword>